<keyword evidence="1" id="KW-1133">Transmembrane helix</keyword>
<keyword evidence="1" id="KW-0812">Transmembrane</keyword>
<proteinExistence type="predicted"/>
<dbReference type="Pfam" id="PF01882">
    <property type="entry name" value="DUF58"/>
    <property type="match status" value="1"/>
</dbReference>
<evidence type="ECO:0000259" key="2">
    <source>
        <dbReference type="Pfam" id="PF01882"/>
    </source>
</evidence>
<feature type="transmembrane region" description="Helical" evidence="1">
    <location>
        <begin position="23"/>
        <end position="41"/>
    </location>
</feature>
<reference evidence="3 4" key="1">
    <citation type="submission" date="2016-03" db="EMBL/GenBank/DDBJ databases">
        <title>Complete genome sequence of Thermococcus gorgonarius.</title>
        <authorList>
            <person name="Oger P.M."/>
        </authorList>
    </citation>
    <scope>NUCLEOTIDE SEQUENCE [LARGE SCALE GENOMIC DNA]</scope>
    <source>
        <strain evidence="3 4">W-12</strain>
    </source>
</reference>
<dbReference type="KEGG" id="tgg:A3K92_08735"/>
<dbReference type="Proteomes" id="UP000250134">
    <property type="component" value="Chromosome"/>
</dbReference>
<name>A0A2Z2MH22_THEGO</name>
<evidence type="ECO:0000256" key="1">
    <source>
        <dbReference type="SAM" id="Phobius"/>
    </source>
</evidence>
<dbReference type="PANTHER" id="PTHR33608:SF6">
    <property type="entry name" value="BLL2464 PROTEIN"/>
    <property type="match status" value="1"/>
</dbReference>
<evidence type="ECO:0000313" key="3">
    <source>
        <dbReference type="EMBL" id="ASJ01751.1"/>
    </source>
</evidence>
<keyword evidence="1" id="KW-0472">Membrane</keyword>
<feature type="transmembrane region" description="Helical" evidence="1">
    <location>
        <begin position="46"/>
        <end position="63"/>
    </location>
</feature>
<feature type="domain" description="DUF58" evidence="2">
    <location>
        <begin position="210"/>
        <end position="358"/>
    </location>
</feature>
<dbReference type="OrthoDB" id="31512at2157"/>
<evidence type="ECO:0000313" key="4">
    <source>
        <dbReference type="Proteomes" id="UP000250134"/>
    </source>
</evidence>
<accession>A0A2Z2MH22</accession>
<sequence length="424" mass="48172">MLPTFGGSRVEGPKKVGILTEEGQETLLALWVIIIISFLFLKWEAVYLAIPVLWAFFIAGFFFKPSLDVEVARVVAHNRFIEGQEAEITLKIKARERISSLKVIDVVPHGLEITDGSPEAVISLKKGEEKLIRYRVRVKRGIHVFSGVILAYRDPFSFFKLEKEIEHYTEIVGVPMIEEVPTPYSTKGTKITVGHLPSPRVGEGVEFHAIREYQPGDPLKIINWKATARMGKIMSNEYESERKVDVIFIIDGAKKGEAVLDYSIRAAASLMLNSLKEGTSFGLVLAESVPLWVRIDYGKRHFFKCIDFLSTMKPDENNMIAYQIEYLARSRFPARAQLVYISPLLTEESRKALEIMSKYGYRVVVISPDPYTTVEPKTREEELALKILSLQRKAHLKKMRSYGIIIDWDVRKPLKAAIAEVLKP</sequence>
<protein>
    <submittedName>
        <fullName evidence="3">MoxR associated protein</fullName>
    </submittedName>
</protein>
<organism evidence="3 4">
    <name type="scientific">Thermococcus gorgonarius</name>
    <dbReference type="NCBI Taxonomy" id="71997"/>
    <lineage>
        <taxon>Archaea</taxon>
        <taxon>Methanobacteriati</taxon>
        <taxon>Methanobacteriota</taxon>
        <taxon>Thermococci</taxon>
        <taxon>Thermococcales</taxon>
        <taxon>Thermococcaceae</taxon>
        <taxon>Thermococcus</taxon>
    </lineage>
</organism>
<dbReference type="AlphaFoldDB" id="A0A2Z2MH22"/>
<keyword evidence="4" id="KW-1185">Reference proteome</keyword>
<gene>
    <name evidence="3" type="ORF">A3K92_08735</name>
</gene>
<dbReference type="EMBL" id="CP014855">
    <property type="protein sequence ID" value="ASJ01751.1"/>
    <property type="molecule type" value="Genomic_DNA"/>
</dbReference>
<dbReference type="PANTHER" id="PTHR33608">
    <property type="entry name" value="BLL2464 PROTEIN"/>
    <property type="match status" value="1"/>
</dbReference>
<dbReference type="InterPro" id="IPR002881">
    <property type="entry name" value="DUF58"/>
</dbReference>